<dbReference type="OrthoDB" id="3868412at2759"/>
<accession>A0A7U2F8W3</accession>
<dbReference type="Proteomes" id="UP000663193">
    <property type="component" value="Chromosome 8"/>
</dbReference>
<reference evidence="2" key="1">
    <citation type="journal article" date="2021" name="BMC Genomics">
        <title>Chromosome-level genome assembly and manually-curated proteome of model necrotroph Parastagonospora nodorum Sn15 reveals a genome-wide trove of candidate effector homologs, and redundancy of virulence-related functions within an accessory chromosome.</title>
        <authorList>
            <person name="Bertazzoni S."/>
            <person name="Jones D.A.B."/>
            <person name="Phan H.T."/>
            <person name="Tan K.-C."/>
            <person name="Hane J.K."/>
        </authorList>
    </citation>
    <scope>NUCLEOTIDE SEQUENCE [LARGE SCALE GENOMIC DNA]</scope>
    <source>
        <strain evidence="2">SN15 / ATCC MYA-4574 / FGSC 10173)</strain>
    </source>
</reference>
<keyword evidence="2" id="KW-1185">Reference proteome</keyword>
<evidence type="ECO:0000313" key="2">
    <source>
        <dbReference type="Proteomes" id="UP000663193"/>
    </source>
</evidence>
<protein>
    <submittedName>
        <fullName evidence="1">Uncharacterized protein</fullName>
    </submittedName>
</protein>
<name>A0A7U2F8W3_PHANO</name>
<dbReference type="VEuPathDB" id="FungiDB:JI435_412250"/>
<proteinExistence type="predicted"/>
<sequence>MESFTYDHRKMNIGLPVRSALHKHLTGGSVVRHRFVRITRWERWKNGVLLVFSVMWVAL</sequence>
<gene>
    <name evidence="1" type="ORF">JI435_412250</name>
</gene>
<dbReference type="EMBL" id="CP069030">
    <property type="protein sequence ID" value="QRC98554.1"/>
    <property type="molecule type" value="Genomic_DNA"/>
</dbReference>
<dbReference type="AlphaFoldDB" id="A0A7U2F8W3"/>
<organism evidence="1 2">
    <name type="scientific">Phaeosphaeria nodorum (strain SN15 / ATCC MYA-4574 / FGSC 10173)</name>
    <name type="common">Glume blotch fungus</name>
    <name type="synonym">Parastagonospora nodorum</name>
    <dbReference type="NCBI Taxonomy" id="321614"/>
    <lineage>
        <taxon>Eukaryota</taxon>
        <taxon>Fungi</taxon>
        <taxon>Dikarya</taxon>
        <taxon>Ascomycota</taxon>
        <taxon>Pezizomycotina</taxon>
        <taxon>Dothideomycetes</taxon>
        <taxon>Pleosporomycetidae</taxon>
        <taxon>Pleosporales</taxon>
        <taxon>Pleosporineae</taxon>
        <taxon>Phaeosphaeriaceae</taxon>
        <taxon>Parastagonospora</taxon>
    </lineage>
</organism>
<evidence type="ECO:0000313" key="1">
    <source>
        <dbReference type="EMBL" id="QRC98554.1"/>
    </source>
</evidence>